<dbReference type="VEuPathDB" id="FungiDB:CJI97_000222"/>
<evidence type="ECO:0000256" key="1">
    <source>
        <dbReference type="SAM" id="MobiDB-lite"/>
    </source>
</evidence>
<feature type="region of interest" description="Disordered" evidence="1">
    <location>
        <begin position="1"/>
        <end position="23"/>
    </location>
</feature>
<dbReference type="VEuPathDB" id="FungiDB:CJJ09_002193"/>
<organism evidence="4 5">
    <name type="scientific">Candidozyma auris</name>
    <name type="common">Yeast</name>
    <name type="synonym">Candida auris</name>
    <dbReference type="NCBI Taxonomy" id="498019"/>
    <lineage>
        <taxon>Eukaryota</taxon>
        <taxon>Fungi</taxon>
        <taxon>Dikarya</taxon>
        <taxon>Ascomycota</taxon>
        <taxon>Saccharomycotina</taxon>
        <taxon>Pichiomycetes</taxon>
        <taxon>Metschnikowiaceae</taxon>
        <taxon>Candidozyma</taxon>
    </lineage>
</organism>
<dbReference type="InterPro" id="IPR053001">
    <property type="entry name" value="MNNG_permease-like"/>
</dbReference>
<feature type="transmembrane region" description="Helical" evidence="2">
    <location>
        <begin position="393"/>
        <end position="416"/>
    </location>
</feature>
<dbReference type="VEuPathDB" id="FungiDB:QG37_02576"/>
<dbReference type="VEuPathDB" id="FungiDB:CJI96_0000947"/>
<protein>
    <recommendedName>
        <fullName evidence="3">DUF3533 domain-containing protein</fullName>
    </recommendedName>
</protein>
<dbReference type="VEuPathDB" id="FungiDB:B9J08_000220"/>
<name>A0A0L0P2E6_CANAR</name>
<dbReference type="VEuPathDB" id="FungiDB:CJJ07_001662"/>
<comment type="caution">
    <text evidence="4">The sequence shown here is derived from an EMBL/GenBank/DDBJ whole genome shotgun (WGS) entry which is preliminary data.</text>
</comment>
<evidence type="ECO:0000313" key="4">
    <source>
        <dbReference type="EMBL" id="KNE00543.1"/>
    </source>
</evidence>
<dbReference type="EMBL" id="LGST01000018">
    <property type="protein sequence ID" value="KNE00543.1"/>
    <property type="molecule type" value="Genomic_DNA"/>
</dbReference>
<evidence type="ECO:0000259" key="3">
    <source>
        <dbReference type="Pfam" id="PF12051"/>
    </source>
</evidence>
<keyword evidence="2" id="KW-1133">Transmembrane helix</keyword>
<dbReference type="AlphaFoldDB" id="A0A0L0P2E6"/>
<evidence type="ECO:0000313" key="5">
    <source>
        <dbReference type="Proteomes" id="UP000037122"/>
    </source>
</evidence>
<accession>A0A0L0P2E6</accession>
<evidence type="ECO:0000256" key="2">
    <source>
        <dbReference type="SAM" id="Phobius"/>
    </source>
</evidence>
<dbReference type="PANTHER" id="PTHR34814:SF1">
    <property type="entry name" value="NITROSOGUANIDINE RESISTANCE PROTEIN SNG1"/>
    <property type="match status" value="1"/>
</dbReference>
<dbReference type="PANTHER" id="PTHR34814">
    <property type="entry name" value="NITROSOGUANIDINE RESISTANCE PROTEIN SNG1"/>
    <property type="match status" value="1"/>
</dbReference>
<keyword evidence="2" id="KW-0472">Membrane</keyword>
<reference evidence="5" key="1">
    <citation type="journal article" date="2015" name="BMC Genomics">
        <title>Draft genome of a commonly misdiagnosed multidrug resistant pathogen Candida auris.</title>
        <authorList>
            <person name="Chatterjee S."/>
            <person name="Alampalli S.V."/>
            <person name="Nageshan R.K."/>
            <person name="Chettiar S.T."/>
            <person name="Joshi S."/>
            <person name="Tatu U.S."/>
        </authorList>
    </citation>
    <scope>NUCLEOTIDE SEQUENCE [LARGE SCALE GENOMIC DNA]</scope>
    <source>
        <strain evidence="5">6684</strain>
    </source>
</reference>
<feature type="domain" description="DUF3533" evidence="3">
    <location>
        <begin position="82"/>
        <end position="468"/>
    </location>
</feature>
<feature type="transmembrane region" description="Helical" evidence="2">
    <location>
        <begin position="457"/>
        <end position="475"/>
    </location>
</feature>
<proteinExistence type="predicted"/>
<dbReference type="Pfam" id="PF12051">
    <property type="entry name" value="DUF3533"/>
    <property type="match status" value="1"/>
</dbReference>
<dbReference type="Proteomes" id="UP000037122">
    <property type="component" value="Unassembled WGS sequence"/>
</dbReference>
<feature type="transmembrane region" description="Helical" evidence="2">
    <location>
        <begin position="333"/>
        <end position="354"/>
    </location>
</feature>
<feature type="transmembrane region" description="Helical" evidence="2">
    <location>
        <begin position="295"/>
        <end position="312"/>
    </location>
</feature>
<gene>
    <name evidence="4" type="ORF">QG37_02576</name>
</gene>
<keyword evidence="2" id="KW-0812">Transmembrane</keyword>
<dbReference type="InterPro" id="IPR022703">
    <property type="entry name" value="DUF3533"/>
</dbReference>
<feature type="transmembrane region" description="Helical" evidence="2">
    <location>
        <begin position="74"/>
        <end position="97"/>
    </location>
</feature>
<feature type="transmembrane region" description="Helical" evidence="2">
    <location>
        <begin position="360"/>
        <end position="381"/>
    </location>
</feature>
<dbReference type="GO" id="GO:0016020">
    <property type="term" value="C:membrane"/>
    <property type="evidence" value="ECO:0007669"/>
    <property type="project" value="TreeGrafter"/>
</dbReference>
<feature type="region of interest" description="Disordered" evidence="1">
    <location>
        <begin position="499"/>
        <end position="520"/>
    </location>
</feature>
<feature type="compositionally biased region" description="Basic and acidic residues" evidence="1">
    <location>
        <begin position="1"/>
        <end position="15"/>
    </location>
</feature>
<sequence length="520" mass="59484">MSRQEEAFVERKDNPESLSLPSSVVSQDVEVTDFRGPGEDETQNNLERTPSMLQRVQTRLSFFNERLLKHRKLLALRFLTVYLIMSFFILGIFSIYWGTGYKRNTRYDRLKMLVVIEDAQVVNGTEPVIGNTLKHILEEPLLHELGNWLIQNLTEFEDAARSHGNSIYDEVARQVHHQEYWAGIYVPANASNDLKNAIVAGDTSYNVSQESVKVYYETGRDMMAMNSYVTPNIQKISARFAANTNGVVNGLLAGMDASSIFSNIDSREVATTPLQFYMYDARPWNDPTLFAPSQVGLIYMIIVTFFGFNFFLEIHQSVASFGLKTIHLILYRVLSSIFTFFIVSLVYSLVTLAFQVDFTVAFGHSGFLVYWMTNFLTMWAVGAMNETMAMWCIMYYPPLLGFWMLFWVIVNISSTFTPIALLPKFYRYGYALPIHASYEITKVIFFDTYKGAMGRNFGILVAWDAFGTIALLLTSKKFGQKMGAKAKASKEKIKQEVREEYEKKNIDHSVSESPRERAEQ</sequence>